<dbReference type="Gene3D" id="3.90.550.10">
    <property type="entry name" value="Spore Coat Polysaccharide Biosynthesis Protein SpsA, Chain A"/>
    <property type="match status" value="1"/>
</dbReference>
<dbReference type="PANTHER" id="PTHR43630">
    <property type="entry name" value="POLY-BETA-1,6-N-ACETYL-D-GLUCOSAMINE SYNTHASE"/>
    <property type="match status" value="1"/>
</dbReference>
<dbReference type="Pfam" id="PF00535">
    <property type="entry name" value="Glycos_transf_2"/>
    <property type="match status" value="1"/>
</dbReference>
<dbReference type="SUPFAM" id="SSF53448">
    <property type="entry name" value="Nucleotide-diphospho-sugar transferases"/>
    <property type="match status" value="1"/>
</dbReference>
<accession>A0A2V2N5I3</accession>
<dbReference type="RefSeq" id="WP_109941664.1">
    <property type="nucleotide sequence ID" value="NZ_CP176366.1"/>
</dbReference>
<dbReference type="Proteomes" id="UP000245934">
    <property type="component" value="Unassembled WGS sequence"/>
</dbReference>
<feature type="domain" description="Glycosyltransferase 2-like" evidence="2">
    <location>
        <begin position="44"/>
        <end position="202"/>
    </location>
</feature>
<evidence type="ECO:0000313" key="3">
    <source>
        <dbReference type="EMBL" id="PWR71768.1"/>
    </source>
</evidence>
<sequence>MQHQTKEMNDTGKKNQNDNYIIINPSMEEFDGNNIDLKNLPLVSFCIPTKNNEDTIEACLESIKAQNYPNTEIIIIDGNSTDKTISIAQKYSDKIVYDAGTYGSACQTGLESSSGEIIASLDSDIIIPHSNWLIHAVPYFNYCNRVSSVWPLYVAPPNATGFARLYQTHLYMIFMNNRISKNIGYFGGGNTLFLRKSLEDIGGINRDIHWGADFEWAKRLKDLGYKVVFISDPLYHDTMRTFYQFFKKQFVGANTFVDSRFGLMGLSTYEILYEHLILGTKGMIKGLLIDRDYCWLYYPFLVASRFFAYGYIYLKKLRL</sequence>
<protein>
    <recommendedName>
        <fullName evidence="2">Glycosyltransferase 2-like domain-containing protein</fullName>
    </recommendedName>
</protein>
<keyword evidence="1" id="KW-1133">Transmembrane helix</keyword>
<dbReference type="OrthoDB" id="112443at2157"/>
<organism evidence="3 4">
    <name type="scientific">Methanospirillum stamsii</name>
    <dbReference type="NCBI Taxonomy" id="1277351"/>
    <lineage>
        <taxon>Archaea</taxon>
        <taxon>Methanobacteriati</taxon>
        <taxon>Methanobacteriota</taxon>
        <taxon>Stenosarchaea group</taxon>
        <taxon>Methanomicrobia</taxon>
        <taxon>Methanomicrobiales</taxon>
        <taxon>Methanospirillaceae</taxon>
        <taxon>Methanospirillum</taxon>
    </lineage>
</organism>
<comment type="caution">
    <text evidence="3">The sequence shown here is derived from an EMBL/GenBank/DDBJ whole genome shotgun (WGS) entry which is preliminary data.</text>
</comment>
<keyword evidence="4" id="KW-1185">Reference proteome</keyword>
<reference evidence="3 4" key="1">
    <citation type="submission" date="2018-05" db="EMBL/GenBank/DDBJ databases">
        <title>Draft genome of Methanospirillum stamsii Pt1.</title>
        <authorList>
            <person name="Dueholm M.S."/>
            <person name="Nielsen P.H."/>
            <person name="Bakmann L.F."/>
            <person name="Otzen D.E."/>
        </authorList>
    </citation>
    <scope>NUCLEOTIDE SEQUENCE [LARGE SCALE GENOMIC DNA]</scope>
    <source>
        <strain evidence="3 4">Pt1</strain>
    </source>
</reference>
<evidence type="ECO:0000259" key="2">
    <source>
        <dbReference type="Pfam" id="PF00535"/>
    </source>
</evidence>
<dbReference type="InterPro" id="IPR001173">
    <property type="entry name" value="Glyco_trans_2-like"/>
</dbReference>
<evidence type="ECO:0000313" key="4">
    <source>
        <dbReference type="Proteomes" id="UP000245934"/>
    </source>
</evidence>
<evidence type="ECO:0000256" key="1">
    <source>
        <dbReference type="SAM" id="Phobius"/>
    </source>
</evidence>
<proteinExistence type="predicted"/>
<feature type="transmembrane region" description="Helical" evidence="1">
    <location>
        <begin position="295"/>
        <end position="314"/>
    </location>
</feature>
<dbReference type="InterPro" id="IPR029044">
    <property type="entry name" value="Nucleotide-diphossugar_trans"/>
</dbReference>
<keyword evidence="1" id="KW-0472">Membrane</keyword>
<dbReference type="EMBL" id="QGMZ01000030">
    <property type="protein sequence ID" value="PWR71768.1"/>
    <property type="molecule type" value="Genomic_DNA"/>
</dbReference>
<dbReference type="AlphaFoldDB" id="A0A2V2N5I3"/>
<dbReference type="PANTHER" id="PTHR43630:SF2">
    <property type="entry name" value="GLYCOSYLTRANSFERASE"/>
    <property type="match status" value="1"/>
</dbReference>
<keyword evidence="1" id="KW-0812">Transmembrane</keyword>
<gene>
    <name evidence="3" type="ORF">DLD82_13550</name>
</gene>
<dbReference type="GeneID" id="97610984"/>
<name>A0A2V2N5I3_9EURY</name>